<proteinExistence type="predicted"/>
<evidence type="ECO:0000256" key="2">
    <source>
        <dbReference type="ARBA" id="ARBA00023163"/>
    </source>
</evidence>
<reference evidence="5" key="1">
    <citation type="submission" date="2025-08" db="UniProtKB">
        <authorList>
            <consortium name="Ensembl"/>
        </authorList>
    </citation>
    <scope>IDENTIFICATION</scope>
</reference>
<organism evidence="5 6">
    <name type="scientific">Calidris pygmaea</name>
    <name type="common">Spoon-billed sandpiper</name>
    <dbReference type="NCBI Taxonomy" id="425635"/>
    <lineage>
        <taxon>Eukaryota</taxon>
        <taxon>Metazoa</taxon>
        <taxon>Chordata</taxon>
        <taxon>Craniata</taxon>
        <taxon>Vertebrata</taxon>
        <taxon>Euteleostomi</taxon>
        <taxon>Archelosauria</taxon>
        <taxon>Archosauria</taxon>
        <taxon>Dinosauria</taxon>
        <taxon>Saurischia</taxon>
        <taxon>Theropoda</taxon>
        <taxon>Coelurosauria</taxon>
        <taxon>Aves</taxon>
        <taxon>Neognathae</taxon>
        <taxon>Neoaves</taxon>
        <taxon>Charadriiformes</taxon>
        <taxon>Scolopacidae</taxon>
        <taxon>Calidris</taxon>
    </lineage>
</organism>
<evidence type="ECO:0000256" key="4">
    <source>
        <dbReference type="SAM" id="MobiDB-lite"/>
    </source>
</evidence>
<evidence type="ECO:0000256" key="1">
    <source>
        <dbReference type="ARBA" id="ARBA00023015"/>
    </source>
</evidence>
<evidence type="ECO:0000313" key="6">
    <source>
        <dbReference type="Proteomes" id="UP000694419"/>
    </source>
</evidence>
<protein>
    <submittedName>
        <fullName evidence="5">Uncharacterized protein</fullName>
    </submittedName>
</protein>
<evidence type="ECO:0000256" key="3">
    <source>
        <dbReference type="ARBA" id="ARBA00023242"/>
    </source>
</evidence>
<dbReference type="Ensembl" id="ENSCPGT00000024132.1">
    <property type="protein sequence ID" value="ENSCPGP00000022050.1"/>
    <property type="gene ID" value="ENSCPGG00000015318.1"/>
</dbReference>
<feature type="region of interest" description="Disordered" evidence="4">
    <location>
        <begin position="30"/>
        <end position="75"/>
    </location>
</feature>
<name>A0A8C3KGB8_9CHAR</name>
<dbReference type="PANTHER" id="PTHR10417:SF15">
    <property type="entry name" value="STERILE ALPHA MOTIF DOMAIN-CONTAINING 11"/>
    <property type="match status" value="1"/>
</dbReference>
<keyword evidence="2" id="KW-0804">Transcription</keyword>
<dbReference type="AlphaFoldDB" id="A0A8C3KGB8"/>
<accession>A0A8C3KGB8</accession>
<feature type="compositionally biased region" description="Basic and acidic residues" evidence="4">
    <location>
        <begin position="60"/>
        <end position="75"/>
    </location>
</feature>
<evidence type="ECO:0000313" key="5">
    <source>
        <dbReference type="Ensembl" id="ENSCPGP00000022050.1"/>
    </source>
</evidence>
<reference evidence="5" key="2">
    <citation type="submission" date="2025-09" db="UniProtKB">
        <authorList>
            <consortium name="Ensembl"/>
        </authorList>
    </citation>
    <scope>IDENTIFICATION</scope>
</reference>
<dbReference type="Proteomes" id="UP000694419">
    <property type="component" value="Unplaced"/>
</dbReference>
<keyword evidence="3" id="KW-0539">Nucleus</keyword>
<dbReference type="PANTHER" id="PTHR10417">
    <property type="entry name" value="GLUCOCORTICOID MODULATORY ELEMENT-BINDING PROTEIN"/>
    <property type="match status" value="1"/>
</dbReference>
<keyword evidence="1" id="KW-0805">Transcription regulation</keyword>
<sequence length="137" mass="15363">MSKGILQVHPPICDCPGCRISSPVNRGRLAEKRTIPLPPTRIPKKELTSIFSHSDDSEESDKSNGQHPEVKQEEDLHISIMKRSRDNDLSTIISNLHQSRQLVMPETQSRCEFKRNSIDVGLGAAGKRLDPHSCFHS</sequence>
<keyword evidence="6" id="KW-1185">Reference proteome</keyword>